<sequence length="64" mass="7394">MNEEIVYVCTLCKIKEAIPKEVVEYFDEMDQSNIDEPPCFSCEKCGGVMRPQEYQGVYGKTYKS</sequence>
<dbReference type="EMBL" id="LRDH01000096">
    <property type="protein sequence ID" value="PPV15868.1"/>
    <property type="molecule type" value="Genomic_DNA"/>
</dbReference>
<dbReference type="AlphaFoldDB" id="A0A2S7FCB4"/>
<comment type="caution">
    <text evidence="1">The sequence shown here is derived from an EMBL/GenBank/DDBJ whole genome shotgun (WGS) entry which is preliminary data.</text>
</comment>
<gene>
    <name evidence="1" type="ORF">AWN73_01920</name>
</gene>
<name>A0A2S7FCB4_CLOBU</name>
<proteinExistence type="predicted"/>
<accession>A0A2S7FCB4</accession>
<reference evidence="1 2" key="1">
    <citation type="submission" date="2016-01" db="EMBL/GenBank/DDBJ databases">
        <title>Characterization of the Clostridium difficile lineages that are prevalent in Hong Kong and China.</title>
        <authorList>
            <person name="Kwok J.S.-L."/>
            <person name="Lam W.-Y."/>
            <person name="Ip M."/>
            <person name="Chan T.-F."/>
            <person name="Hawkey P.M."/>
            <person name="Tsui S.K.-W."/>
        </authorList>
    </citation>
    <scope>NUCLEOTIDE SEQUENCE [LARGE SCALE GENOMIC DNA]</scope>
    <source>
        <strain evidence="1 2">300064</strain>
    </source>
</reference>
<evidence type="ECO:0000313" key="2">
    <source>
        <dbReference type="Proteomes" id="UP000238081"/>
    </source>
</evidence>
<protein>
    <submittedName>
        <fullName evidence="1">Uncharacterized protein</fullName>
    </submittedName>
</protein>
<dbReference type="Proteomes" id="UP000238081">
    <property type="component" value="Unassembled WGS sequence"/>
</dbReference>
<dbReference type="RefSeq" id="WP_052188243.1">
    <property type="nucleotide sequence ID" value="NZ_JSEG01000001.1"/>
</dbReference>
<evidence type="ECO:0000313" key="1">
    <source>
        <dbReference type="EMBL" id="PPV15868.1"/>
    </source>
</evidence>
<organism evidence="1 2">
    <name type="scientific">Clostridium butyricum</name>
    <dbReference type="NCBI Taxonomy" id="1492"/>
    <lineage>
        <taxon>Bacteria</taxon>
        <taxon>Bacillati</taxon>
        <taxon>Bacillota</taxon>
        <taxon>Clostridia</taxon>
        <taxon>Eubacteriales</taxon>
        <taxon>Clostridiaceae</taxon>
        <taxon>Clostridium</taxon>
    </lineage>
</organism>